<comment type="caution">
    <text evidence="1">The sequence shown here is derived from an EMBL/GenBank/DDBJ whole genome shotgun (WGS) entry which is preliminary data.</text>
</comment>
<evidence type="ECO:0000313" key="1">
    <source>
        <dbReference type="EMBL" id="KAH9769576.1"/>
    </source>
</evidence>
<keyword evidence="2" id="KW-1185">Reference proteome</keyword>
<name>A0ACB8L816_CITSI</name>
<sequence length="355" mass="41649">MCSDHVIRKCVPDEEIPHILHSCHVVAYGGYFGGHKTAAKVLQSGYYWPSIFKDAYEFVKYCDMCQRIGNISRKHETSLANILKVKLFDVWGIDFMGPFPQSFRNLYILIVVDYVSKWVKAIALPTNDAKAVIKFLQKNIISRFGTPRAIISDEGTHFCNRIFDVALGKYGIKHKIATTYHPQSNGQAKVSNREIKRILEKVVNPTRKDWSFRLHGSLWAYSTTYKTTLGMSPYRIIYGKDFHFRLELEHKAYWALKQLNIDMHATVEHRKFQLCDLDELRLFSYENARIYKEKTKQWHDKHIQQRNLISGQQFFLYNSRLKLFPGKLRSRWFRPFRLINIHPHGAVDLKDEKTG</sequence>
<organism evidence="1 2">
    <name type="scientific">Citrus sinensis</name>
    <name type="common">Sweet orange</name>
    <name type="synonym">Citrus aurantium var. sinensis</name>
    <dbReference type="NCBI Taxonomy" id="2711"/>
    <lineage>
        <taxon>Eukaryota</taxon>
        <taxon>Viridiplantae</taxon>
        <taxon>Streptophyta</taxon>
        <taxon>Embryophyta</taxon>
        <taxon>Tracheophyta</taxon>
        <taxon>Spermatophyta</taxon>
        <taxon>Magnoliopsida</taxon>
        <taxon>eudicotyledons</taxon>
        <taxon>Gunneridae</taxon>
        <taxon>Pentapetalae</taxon>
        <taxon>rosids</taxon>
        <taxon>malvids</taxon>
        <taxon>Sapindales</taxon>
        <taxon>Rutaceae</taxon>
        <taxon>Aurantioideae</taxon>
        <taxon>Citrus</taxon>
    </lineage>
</organism>
<proteinExistence type="predicted"/>
<accession>A0ACB8L816</accession>
<gene>
    <name evidence="1" type="ORF">KPL71_012062</name>
</gene>
<dbReference type="EMBL" id="CM039173">
    <property type="protein sequence ID" value="KAH9769576.1"/>
    <property type="molecule type" value="Genomic_DNA"/>
</dbReference>
<evidence type="ECO:0000313" key="2">
    <source>
        <dbReference type="Proteomes" id="UP000829398"/>
    </source>
</evidence>
<reference evidence="2" key="1">
    <citation type="journal article" date="2023" name="Hortic. Res.">
        <title>A chromosome-level phased genome enabling allele-level studies in sweet orange: a case study on citrus Huanglongbing tolerance.</title>
        <authorList>
            <person name="Wu B."/>
            <person name="Yu Q."/>
            <person name="Deng Z."/>
            <person name="Duan Y."/>
            <person name="Luo F."/>
            <person name="Gmitter F. Jr."/>
        </authorList>
    </citation>
    <scope>NUCLEOTIDE SEQUENCE [LARGE SCALE GENOMIC DNA]</scope>
    <source>
        <strain evidence="2">cv. Valencia</strain>
    </source>
</reference>
<dbReference type="Proteomes" id="UP000829398">
    <property type="component" value="Chromosome 4"/>
</dbReference>
<protein>
    <submittedName>
        <fullName evidence="1">Uncharacterized protein</fullName>
    </submittedName>
</protein>